<evidence type="ECO:0000313" key="2">
    <source>
        <dbReference type="Proteomes" id="UP000319143"/>
    </source>
</evidence>
<dbReference type="Proteomes" id="UP000319143">
    <property type="component" value="Unassembled WGS sequence"/>
</dbReference>
<dbReference type="EMBL" id="SJPV01000047">
    <property type="protein sequence ID" value="TWU21989.1"/>
    <property type="molecule type" value="Genomic_DNA"/>
</dbReference>
<reference evidence="1 2" key="1">
    <citation type="submission" date="2019-02" db="EMBL/GenBank/DDBJ databases">
        <title>Deep-cultivation of Planctomycetes and their phenomic and genomic characterization uncovers novel biology.</title>
        <authorList>
            <person name="Wiegand S."/>
            <person name="Jogler M."/>
            <person name="Boedeker C."/>
            <person name="Pinto D."/>
            <person name="Vollmers J."/>
            <person name="Rivas-Marin E."/>
            <person name="Kohn T."/>
            <person name="Peeters S.H."/>
            <person name="Heuer A."/>
            <person name="Rast P."/>
            <person name="Oberbeckmann S."/>
            <person name="Bunk B."/>
            <person name="Jeske O."/>
            <person name="Meyerdierks A."/>
            <person name="Storesund J.E."/>
            <person name="Kallscheuer N."/>
            <person name="Luecker S."/>
            <person name="Lage O.M."/>
            <person name="Pohl T."/>
            <person name="Merkel B.J."/>
            <person name="Hornburger P."/>
            <person name="Mueller R.-W."/>
            <person name="Bruemmer F."/>
            <person name="Labrenz M."/>
            <person name="Spormann A.M."/>
            <person name="Op Den Camp H."/>
            <person name="Overmann J."/>
            <person name="Amann R."/>
            <person name="Jetten M.S.M."/>
            <person name="Mascher T."/>
            <person name="Medema M.H."/>
            <person name="Devos D.P."/>
            <person name="Kaster A.-K."/>
            <person name="Ovreas L."/>
            <person name="Rohde M."/>
            <person name="Galperin M.Y."/>
            <person name="Jogler C."/>
        </authorList>
    </citation>
    <scope>NUCLEOTIDE SEQUENCE [LARGE SCALE GENOMIC DNA]</scope>
    <source>
        <strain evidence="1 2">Poly41</strain>
    </source>
</reference>
<keyword evidence="2" id="KW-1185">Reference proteome</keyword>
<dbReference type="InterPro" id="IPR029063">
    <property type="entry name" value="SAM-dependent_MTases_sf"/>
</dbReference>
<evidence type="ECO:0000313" key="1">
    <source>
        <dbReference type="EMBL" id="TWU21989.1"/>
    </source>
</evidence>
<dbReference type="SUPFAM" id="SSF53335">
    <property type="entry name" value="S-adenosyl-L-methionine-dependent methyltransferases"/>
    <property type="match status" value="1"/>
</dbReference>
<dbReference type="AlphaFoldDB" id="A0A5C6CGX4"/>
<protein>
    <recommendedName>
        <fullName evidence="3">Methyltransferase domain protein</fullName>
    </recommendedName>
</protein>
<name>A0A5C6CGX4_9BACT</name>
<organism evidence="1 2">
    <name type="scientific">Novipirellula artificiosorum</name>
    <dbReference type="NCBI Taxonomy" id="2528016"/>
    <lineage>
        <taxon>Bacteria</taxon>
        <taxon>Pseudomonadati</taxon>
        <taxon>Planctomycetota</taxon>
        <taxon>Planctomycetia</taxon>
        <taxon>Pirellulales</taxon>
        <taxon>Pirellulaceae</taxon>
        <taxon>Novipirellula</taxon>
    </lineage>
</organism>
<dbReference type="OrthoDB" id="273178at2"/>
<dbReference type="Gene3D" id="3.40.50.150">
    <property type="entry name" value="Vaccinia Virus protein VP39"/>
    <property type="match status" value="1"/>
</dbReference>
<proteinExistence type="predicted"/>
<sequence length="175" mass="19678">MLSPSNQPNAEDGLLREVELAGTGRELTSLARQFLDAGRDRFDTVNVFDFVPSNYEMLWSKLDALPRGRFCEWGSGFGLATGLANLLGFDAIGIELSPELADASRKLLNRFDLEARIECDDYLQRIIKADVYFVYSWPSQIAAVERLYCESASPHAKLLICYGQDDIRCKMLRDG</sequence>
<evidence type="ECO:0008006" key="3">
    <source>
        <dbReference type="Google" id="ProtNLM"/>
    </source>
</evidence>
<comment type="caution">
    <text evidence="1">The sequence shown here is derived from an EMBL/GenBank/DDBJ whole genome shotgun (WGS) entry which is preliminary data.</text>
</comment>
<dbReference type="RefSeq" id="WP_146531742.1">
    <property type="nucleotide sequence ID" value="NZ_SJPV01000047.1"/>
</dbReference>
<gene>
    <name evidence="1" type="ORF">Poly41_71280</name>
</gene>
<accession>A0A5C6CGX4</accession>